<dbReference type="SMART" id="SM00925">
    <property type="entry name" value="MltA"/>
    <property type="match status" value="1"/>
</dbReference>
<dbReference type="InterPro" id="IPR026044">
    <property type="entry name" value="MltA"/>
</dbReference>
<feature type="signal peptide" evidence="6">
    <location>
        <begin position="1"/>
        <end position="24"/>
    </location>
</feature>
<dbReference type="Proteomes" id="UP001595711">
    <property type="component" value="Unassembled WGS sequence"/>
</dbReference>
<dbReference type="CDD" id="cd14668">
    <property type="entry name" value="mlta_B"/>
    <property type="match status" value="1"/>
</dbReference>
<dbReference type="EC" id="4.2.2.n1" evidence="2"/>
<sequence length="403" mass="42994">MVPPLLRRFGAVVLLALLAACAEAPKPPTLSFQPASFAGLPGWQADATAAVLPALARSCTKLMARPADRGLDGFAQYGTPDDWRPFCTALGTLRPGDDAALRALVEAQLQPMAVLGDGSVQGLFTGYYEPLVHGSRKRHGAYQIPLYRQPPDLVQVDLGEFRDSLKGQRIAGRVRGGRLKPYDDRSGIEAGALEGRNLELVWLDDAADAFFLQVQGSGLVQLDDGGQMRVGFSAQNGHPYVAIGRVLIARGEMTRDQVSLQTIRAWLAAHPAEAPALLRENPSYVFFRELPKPKDDSDGPPGAEGVALLPGRSLAVDRKHFALGVPLWLDTTRPALQAGAADTPLQRLMVAQDTGGAITGGVRGDVFWGHGAAAEALAGRMKQPGRLWLLLPKAVASKLTALS</sequence>
<dbReference type="PANTHER" id="PTHR30124:SF0">
    <property type="entry name" value="MEMBRANE-BOUND LYTIC MUREIN TRANSGLYCOSYLASE A"/>
    <property type="match status" value="1"/>
</dbReference>
<dbReference type="PROSITE" id="PS51257">
    <property type="entry name" value="PROKAR_LIPOPROTEIN"/>
    <property type="match status" value="1"/>
</dbReference>
<proteinExistence type="predicted"/>
<evidence type="ECO:0000256" key="5">
    <source>
        <dbReference type="ARBA" id="ARBA00030918"/>
    </source>
</evidence>
<dbReference type="Pfam" id="PF03562">
    <property type="entry name" value="MltA"/>
    <property type="match status" value="1"/>
</dbReference>
<keyword evidence="9" id="KW-1185">Reference proteome</keyword>
<dbReference type="Pfam" id="PF06725">
    <property type="entry name" value="3D"/>
    <property type="match status" value="1"/>
</dbReference>
<dbReference type="CDD" id="cd14485">
    <property type="entry name" value="mltA_like_LT_A"/>
    <property type="match status" value="1"/>
</dbReference>
<dbReference type="InterPro" id="IPR036908">
    <property type="entry name" value="RlpA-like_sf"/>
</dbReference>
<gene>
    <name evidence="8" type="ORF">ACFOOQ_08475</name>
</gene>
<keyword evidence="6" id="KW-0732">Signal</keyword>
<evidence type="ECO:0000256" key="4">
    <source>
        <dbReference type="ARBA" id="ARBA00023316"/>
    </source>
</evidence>
<keyword evidence="4" id="KW-0961">Cell wall biogenesis/degradation</keyword>
<comment type="catalytic activity">
    <reaction evidence="1">
        <text>Exolytic cleavage of the (1-&gt;4)-beta-glycosidic linkage between N-acetylmuramic acid (MurNAc) and N-acetylglucosamine (GlcNAc) residues in peptidoglycan, from either the reducing or the non-reducing ends of the peptidoglycan chains, with concomitant formation of a 1,6-anhydrobond in the MurNAc residue.</text>
        <dbReference type="EC" id="4.2.2.n1"/>
    </reaction>
</comment>
<name>A0ABV7VEL6_9PROT</name>
<comment type="caution">
    <text evidence="8">The sequence shown here is derived from an EMBL/GenBank/DDBJ whole genome shotgun (WGS) entry which is preliminary data.</text>
</comment>
<dbReference type="PANTHER" id="PTHR30124">
    <property type="entry name" value="MEMBRANE-BOUND LYTIC MUREIN TRANSGLYCOSYLASE A"/>
    <property type="match status" value="1"/>
</dbReference>
<dbReference type="InterPro" id="IPR005300">
    <property type="entry name" value="MltA_B"/>
</dbReference>
<feature type="domain" description="Lytic transglycosylase MltA" evidence="7">
    <location>
        <begin position="131"/>
        <end position="288"/>
    </location>
</feature>
<dbReference type="EMBL" id="JBHRYJ010000001">
    <property type="protein sequence ID" value="MFC3675574.1"/>
    <property type="molecule type" value="Genomic_DNA"/>
</dbReference>
<dbReference type="Gene3D" id="2.40.40.10">
    <property type="entry name" value="RlpA-like domain"/>
    <property type="match status" value="1"/>
</dbReference>
<dbReference type="InterPro" id="IPR010611">
    <property type="entry name" value="3D_dom"/>
</dbReference>
<dbReference type="PIRSF" id="PIRSF019422">
    <property type="entry name" value="MltA"/>
    <property type="match status" value="1"/>
</dbReference>
<evidence type="ECO:0000313" key="9">
    <source>
        <dbReference type="Proteomes" id="UP001595711"/>
    </source>
</evidence>
<accession>A0ABV7VEL6</accession>
<protein>
    <recommendedName>
        <fullName evidence="2">peptidoglycan lytic exotransglycosylase</fullName>
        <ecNumber evidence="2">4.2.2.n1</ecNumber>
    </recommendedName>
    <alternativeName>
        <fullName evidence="5">Murein hydrolase A</fullName>
    </alternativeName>
</protein>
<evidence type="ECO:0000256" key="2">
    <source>
        <dbReference type="ARBA" id="ARBA00012587"/>
    </source>
</evidence>
<evidence type="ECO:0000259" key="7">
    <source>
        <dbReference type="SMART" id="SM00925"/>
    </source>
</evidence>
<dbReference type="Gene3D" id="2.40.240.50">
    <property type="entry name" value="Barwin-like endoglucanases"/>
    <property type="match status" value="1"/>
</dbReference>
<reference evidence="9" key="1">
    <citation type="journal article" date="2019" name="Int. J. Syst. Evol. Microbiol.">
        <title>The Global Catalogue of Microorganisms (GCM) 10K type strain sequencing project: providing services to taxonomists for standard genome sequencing and annotation.</title>
        <authorList>
            <consortium name="The Broad Institute Genomics Platform"/>
            <consortium name="The Broad Institute Genome Sequencing Center for Infectious Disease"/>
            <person name="Wu L."/>
            <person name="Ma J."/>
        </authorList>
    </citation>
    <scope>NUCLEOTIDE SEQUENCE [LARGE SCALE GENOMIC DNA]</scope>
    <source>
        <strain evidence="9">KCTC 42182</strain>
    </source>
</reference>
<feature type="chain" id="PRO_5045612995" description="peptidoglycan lytic exotransglycosylase" evidence="6">
    <location>
        <begin position="25"/>
        <end position="403"/>
    </location>
</feature>
<dbReference type="SUPFAM" id="SSF50685">
    <property type="entry name" value="Barwin-like endoglucanases"/>
    <property type="match status" value="1"/>
</dbReference>
<keyword evidence="3" id="KW-0456">Lyase</keyword>
<evidence type="ECO:0000313" key="8">
    <source>
        <dbReference type="EMBL" id="MFC3675574.1"/>
    </source>
</evidence>
<evidence type="ECO:0000256" key="6">
    <source>
        <dbReference type="SAM" id="SignalP"/>
    </source>
</evidence>
<evidence type="ECO:0000256" key="1">
    <source>
        <dbReference type="ARBA" id="ARBA00001420"/>
    </source>
</evidence>
<organism evidence="8 9">
    <name type="scientific">Ferrovibrio xuzhouensis</name>
    <dbReference type="NCBI Taxonomy" id="1576914"/>
    <lineage>
        <taxon>Bacteria</taxon>
        <taxon>Pseudomonadati</taxon>
        <taxon>Pseudomonadota</taxon>
        <taxon>Alphaproteobacteria</taxon>
        <taxon>Rhodospirillales</taxon>
        <taxon>Rhodospirillaceae</taxon>
        <taxon>Ferrovibrio</taxon>
    </lineage>
</organism>
<evidence type="ECO:0000256" key="3">
    <source>
        <dbReference type="ARBA" id="ARBA00023239"/>
    </source>
</evidence>
<dbReference type="RefSeq" id="WP_379724392.1">
    <property type="nucleotide sequence ID" value="NZ_JBHRYJ010000001.1"/>
</dbReference>